<proteinExistence type="predicted"/>
<dbReference type="InterPro" id="IPR050879">
    <property type="entry name" value="Acyltransferase_3"/>
</dbReference>
<dbReference type="AlphaFoldDB" id="A0A288QKP8"/>
<dbReference type="Proteomes" id="UP000254912">
    <property type="component" value="Unassembled WGS sequence"/>
</dbReference>
<dbReference type="RefSeq" id="WP_070229360.1">
    <property type="nucleotide sequence ID" value="NZ_BJYO01000003.1"/>
</dbReference>
<dbReference type="PANTHER" id="PTHR23028:SF53">
    <property type="entry name" value="ACYL_TRANSF_3 DOMAIN-CONTAINING PROTEIN"/>
    <property type="match status" value="1"/>
</dbReference>
<evidence type="ECO:0000313" key="2">
    <source>
        <dbReference type="Proteomes" id="UP000254912"/>
    </source>
</evidence>
<reference evidence="1 2" key="1">
    <citation type="submission" date="2018-07" db="EMBL/GenBank/DDBJ databases">
        <title>Genomic Encyclopedia of Type Strains, Phase III (KMG-III): the genomes of soil and plant-associated and newly described type strains.</title>
        <authorList>
            <person name="Whitman W."/>
        </authorList>
    </citation>
    <scope>NUCLEOTIDE SEQUENCE [LARGE SCALE GENOMIC DNA]</scope>
    <source>
        <strain evidence="1 2">CECT 7031</strain>
    </source>
</reference>
<dbReference type="CDD" id="cd01840">
    <property type="entry name" value="SGNH_hydrolase_yrhL_like"/>
    <property type="match status" value="1"/>
</dbReference>
<dbReference type="InterPro" id="IPR002656">
    <property type="entry name" value="Acyl_transf_3_dom"/>
</dbReference>
<dbReference type="Pfam" id="PF01757">
    <property type="entry name" value="Acyl_transf_3"/>
    <property type="match status" value="1"/>
</dbReference>
<dbReference type="EMBL" id="QRAS01000002">
    <property type="protein sequence ID" value="RDL06640.1"/>
    <property type="molecule type" value="Genomic_DNA"/>
</dbReference>
<name>A0A288QKP8_9LACO</name>
<dbReference type="GO" id="GO:0009103">
    <property type="term" value="P:lipopolysaccharide biosynthetic process"/>
    <property type="evidence" value="ECO:0007669"/>
    <property type="project" value="TreeGrafter"/>
</dbReference>
<keyword evidence="2" id="KW-1185">Reference proteome</keyword>
<dbReference type="GO" id="GO:0016747">
    <property type="term" value="F:acyltransferase activity, transferring groups other than amino-acyl groups"/>
    <property type="evidence" value="ECO:0007669"/>
    <property type="project" value="InterPro"/>
</dbReference>
<organism evidence="1 2">
    <name type="scientific">Weissella soli</name>
    <dbReference type="NCBI Taxonomy" id="155866"/>
    <lineage>
        <taxon>Bacteria</taxon>
        <taxon>Bacillati</taxon>
        <taxon>Bacillota</taxon>
        <taxon>Bacilli</taxon>
        <taxon>Lactobacillales</taxon>
        <taxon>Lactobacillaceae</taxon>
        <taxon>Weissella</taxon>
    </lineage>
</organism>
<comment type="caution">
    <text evidence="1">The sequence shown here is derived from an EMBL/GenBank/DDBJ whole genome shotgun (WGS) entry which is preliminary data.</text>
</comment>
<evidence type="ECO:0000313" key="1">
    <source>
        <dbReference type="EMBL" id="RDL06640.1"/>
    </source>
</evidence>
<protein>
    <submittedName>
        <fullName evidence="1">Peptidoglycan/LPS O-acetylase OafA/YrhL</fullName>
    </submittedName>
</protein>
<dbReference type="GeneID" id="94545244"/>
<dbReference type="PANTHER" id="PTHR23028">
    <property type="entry name" value="ACETYLTRANSFERASE"/>
    <property type="match status" value="1"/>
</dbReference>
<accession>A0A288QKP8</accession>
<dbReference type="KEGG" id="wso:WSWS_00029"/>
<dbReference type="GO" id="GO:0016020">
    <property type="term" value="C:membrane"/>
    <property type="evidence" value="ECO:0007669"/>
    <property type="project" value="TreeGrafter"/>
</dbReference>
<sequence length="628" mass="69443">MADRIGNKRRYITGFDGLRAIAVIGVIIFHLWPNVMTGGWLGVPLFFVLSGYLITDILIQEFEKTGTIRFGSFYLRRVKRLYPALVVMLLATATAIAFFARPLLYNLRAILVTNLTYVYNLWATVNGDSYFEQWGSASPFTHLWSLSIEGQFYLVWPLIVWLLLKLKVPRVRVAQGLMGLALISALLMAIYYNPTNINRAYYGTDTRLFALLIGTALAFVWPSAKLNGRAKRQTRRLLNLAGFLAMAMLVFLFFTLNGEWAGTYYGVMFLASLDIAVIIGVTAHPATVFSHWLNNRLLNYIGTRSYSIYLYQLPVFVFIDIWTKHNHHLAIGLWKIVLVLILAELSYQFIEKVFKRYYGVENIFNFDSVRIYTAFVMMMAVMATSGVLTPQASGPKPTTKLEQRLKQNKKLLAAQNAKALSAQQAGKKATSQTEETSSQSASTAKGAISIAGGATSAVARKYNLTDTQYQAVKSKTVTAIGDSVLLDAGPSLQELMPSTVVDGQVGRQPNEAVTLVQQMAAKGTLAQNLLMVIGTNGAISPAQVQTVMAAAGSQRQVYWVGVAADRAWISGNNSVLLAAQKKYANLHLIDWPDAAKAHPEWLGPDKVHPNVQGSIQYTSLIAQKIAEN</sequence>
<dbReference type="SUPFAM" id="SSF52266">
    <property type="entry name" value="SGNH hydrolase"/>
    <property type="match status" value="1"/>
</dbReference>
<gene>
    <name evidence="1" type="ORF">DFP99_1023</name>
</gene>